<dbReference type="Gene3D" id="1.20.144.10">
    <property type="entry name" value="Phosphatidic acid phosphatase type 2/haloperoxidase"/>
    <property type="match status" value="1"/>
</dbReference>
<feature type="region of interest" description="Disordered" evidence="1">
    <location>
        <begin position="221"/>
        <end position="247"/>
    </location>
</feature>
<keyword evidence="2" id="KW-0472">Membrane</keyword>
<dbReference type="EMBL" id="FQTT01000009">
    <property type="protein sequence ID" value="SHE24902.1"/>
    <property type="molecule type" value="Genomic_DNA"/>
</dbReference>
<evidence type="ECO:0000256" key="1">
    <source>
        <dbReference type="SAM" id="MobiDB-lite"/>
    </source>
</evidence>
<feature type="transmembrane region" description="Helical" evidence="2">
    <location>
        <begin position="24"/>
        <end position="44"/>
    </location>
</feature>
<feature type="transmembrane region" description="Helical" evidence="2">
    <location>
        <begin position="75"/>
        <end position="93"/>
    </location>
</feature>
<dbReference type="STRING" id="1892869.ACGLYG10_1112"/>
<feature type="transmembrane region" description="Helical" evidence="2">
    <location>
        <begin position="169"/>
        <end position="190"/>
    </location>
</feature>
<keyword evidence="5" id="KW-1185">Reference proteome</keyword>
<dbReference type="OrthoDB" id="3240395at2"/>
<accession>A0A1M4RY72</accession>
<evidence type="ECO:0000313" key="4">
    <source>
        <dbReference type="EMBL" id="SHE24902.1"/>
    </source>
</evidence>
<dbReference type="AlphaFoldDB" id="A0A1M4RY72"/>
<feature type="transmembrane region" description="Helical" evidence="2">
    <location>
        <begin position="258"/>
        <end position="283"/>
    </location>
</feature>
<protein>
    <submittedName>
        <fullName evidence="4">Phosphatidic acid phosphatase type 2/haloperoxidase</fullName>
    </submittedName>
</protein>
<dbReference type="SUPFAM" id="SSF48317">
    <property type="entry name" value="Acid phosphatase/Vanadium-dependent haloperoxidase"/>
    <property type="match status" value="1"/>
</dbReference>
<feature type="compositionally biased region" description="Pro residues" evidence="1">
    <location>
        <begin position="229"/>
        <end position="238"/>
    </location>
</feature>
<gene>
    <name evidence="4" type="ORF">ACGLYG10_1112</name>
</gene>
<evidence type="ECO:0000313" key="5">
    <source>
        <dbReference type="Proteomes" id="UP000184291"/>
    </source>
</evidence>
<keyword evidence="4" id="KW-0560">Oxidoreductase</keyword>
<reference evidence="5" key="1">
    <citation type="submission" date="2016-09" db="EMBL/GenBank/DDBJ databases">
        <authorList>
            <person name="Strepis N."/>
        </authorList>
    </citation>
    <scope>NUCLEOTIDE SEQUENCE [LARGE SCALE GENOMIC DNA]</scope>
</reference>
<dbReference type="Proteomes" id="UP000184291">
    <property type="component" value="Unassembled WGS sequence"/>
</dbReference>
<dbReference type="SMART" id="SM00014">
    <property type="entry name" value="acidPPc"/>
    <property type="match status" value="1"/>
</dbReference>
<feature type="transmembrane region" description="Helical" evidence="2">
    <location>
        <begin position="105"/>
        <end position="125"/>
    </location>
</feature>
<dbReference type="RefSeq" id="WP_073328791.1">
    <property type="nucleotide sequence ID" value="NZ_FQTT01000009.1"/>
</dbReference>
<name>A0A1M4RY72_9ACTO</name>
<evidence type="ECO:0000259" key="3">
    <source>
        <dbReference type="SMART" id="SM00014"/>
    </source>
</evidence>
<feature type="transmembrane region" description="Helical" evidence="2">
    <location>
        <begin position="196"/>
        <end position="217"/>
    </location>
</feature>
<dbReference type="GO" id="GO:0004601">
    <property type="term" value="F:peroxidase activity"/>
    <property type="evidence" value="ECO:0007669"/>
    <property type="project" value="UniProtKB-KW"/>
</dbReference>
<sequence length="341" mass="34495">MTSRNNSLTQLPDPGRRAQRRSRLLAGVLAVVCMVGVALTWWLLVVHLTGQAMEQAALDGSRIGAHIVSDHARNLLHVVSLPAAIGLVLVVLVGARWRGSRRRALWAAGAVVAINISTQVLKYLILWRPDYGLFRKFGGMNTLPSGHTAVAASAAVALILVTGPRWRGAAAWAGAVLAAAMGYSTLVCQWHRPGDVIAALLLATSWGAVAIACGAWADETGPADSEPAGPAPATPPTPAEAEGGAAAGELPPARLSSAAVLGGLGILAGAAALMLEVLTWRGVVDAGGAGAVAAAQLSRTAVFIAYAAGAVGTVAVAGMGMAALALLTPRGVRQAGPAARA</sequence>
<dbReference type="InterPro" id="IPR000326">
    <property type="entry name" value="PAP2/HPO"/>
</dbReference>
<keyword evidence="2" id="KW-1133">Transmembrane helix</keyword>
<feature type="transmembrane region" description="Helical" evidence="2">
    <location>
        <begin position="303"/>
        <end position="327"/>
    </location>
</feature>
<proteinExistence type="predicted"/>
<feature type="domain" description="Phosphatidic acid phosphatase type 2/haloperoxidase" evidence="3">
    <location>
        <begin position="101"/>
        <end position="211"/>
    </location>
</feature>
<evidence type="ECO:0000256" key="2">
    <source>
        <dbReference type="SAM" id="Phobius"/>
    </source>
</evidence>
<keyword evidence="4" id="KW-0575">Peroxidase</keyword>
<organism evidence="4 5">
    <name type="scientific">Actinomyces glycerinitolerans</name>
    <dbReference type="NCBI Taxonomy" id="1892869"/>
    <lineage>
        <taxon>Bacteria</taxon>
        <taxon>Bacillati</taxon>
        <taxon>Actinomycetota</taxon>
        <taxon>Actinomycetes</taxon>
        <taxon>Actinomycetales</taxon>
        <taxon>Actinomycetaceae</taxon>
        <taxon>Actinomyces</taxon>
    </lineage>
</organism>
<dbReference type="Pfam" id="PF01569">
    <property type="entry name" value="PAP2"/>
    <property type="match status" value="1"/>
</dbReference>
<keyword evidence="2" id="KW-0812">Transmembrane</keyword>
<dbReference type="InterPro" id="IPR036938">
    <property type="entry name" value="PAP2/HPO_sf"/>
</dbReference>